<proteinExistence type="predicted"/>
<name>A0ABS3YZC8_9BACT</name>
<protein>
    <submittedName>
        <fullName evidence="1">Uncharacterized protein</fullName>
    </submittedName>
</protein>
<reference evidence="1 2" key="1">
    <citation type="submission" date="2021-03" db="EMBL/GenBank/DDBJ databases">
        <title>Assistant Professor.</title>
        <authorList>
            <person name="Huq M.A."/>
        </authorList>
    </citation>
    <scope>NUCLEOTIDE SEQUENCE [LARGE SCALE GENOMIC DNA]</scope>
    <source>
        <strain evidence="1 2">MAH-29</strain>
    </source>
</reference>
<dbReference type="Proteomes" id="UP000677244">
    <property type="component" value="Unassembled WGS sequence"/>
</dbReference>
<dbReference type="Pfam" id="PF19781">
    <property type="entry name" value="DUF6266"/>
    <property type="match status" value="1"/>
</dbReference>
<dbReference type="RefSeq" id="WP_209141322.1">
    <property type="nucleotide sequence ID" value="NZ_JAGHKO010000006.1"/>
</dbReference>
<keyword evidence="2" id="KW-1185">Reference proteome</keyword>
<accession>A0ABS3YZC8</accession>
<gene>
    <name evidence="1" type="ORF">J7I42_23445</name>
</gene>
<comment type="caution">
    <text evidence="1">The sequence shown here is derived from an EMBL/GenBank/DDBJ whole genome shotgun (WGS) entry which is preliminary data.</text>
</comment>
<evidence type="ECO:0000313" key="1">
    <source>
        <dbReference type="EMBL" id="MBO9203265.1"/>
    </source>
</evidence>
<dbReference type="EMBL" id="JAGHKO010000006">
    <property type="protein sequence ID" value="MBO9203265.1"/>
    <property type="molecule type" value="Genomic_DNA"/>
</dbReference>
<organism evidence="1 2">
    <name type="scientific">Niastella soli</name>
    <dbReference type="NCBI Taxonomy" id="2821487"/>
    <lineage>
        <taxon>Bacteria</taxon>
        <taxon>Pseudomonadati</taxon>
        <taxon>Bacteroidota</taxon>
        <taxon>Chitinophagia</taxon>
        <taxon>Chitinophagales</taxon>
        <taxon>Chitinophagaceae</taxon>
        <taxon>Niastella</taxon>
    </lineage>
</organism>
<sequence length="203" mass="22785">MTLTIKNSSSDITTCNKENIHLAYTQNMATASGNLSALHFVQWEILERLAYILQSFIPFFIESNRNIKNITDVNYAISRNLNSALSIIDREFKIDYSKLLLTHGRLQTGMVALTKAVSGGIEFSWARYGCTGELKTHKAILVVYCETLNECVYNIGSARRCDFKATLEIPQLSGHEVHTWLSFLSDDECEIATSVYTGTCIIP</sequence>
<evidence type="ECO:0000313" key="2">
    <source>
        <dbReference type="Proteomes" id="UP000677244"/>
    </source>
</evidence>
<dbReference type="InterPro" id="IPR046233">
    <property type="entry name" value="DUF6266"/>
</dbReference>